<gene>
    <name evidence="1" type="ORF">LCGC14_2684350</name>
</gene>
<sequence>FHSDAPTGETSWTTIEGINPATDSYWRPQQVTYSSAAAGLVDNIIAAFDTMFLDVRFIPPPTHQEYFENASLNAQFIACSKRGQVEYTRLLRADQDTYVTVSRQDPAYQRPQYSGIDLEYVPLLDTAPLYEPDAASAAYVSEITTANVDSGPRFYWVNGNYLKPVFHTTRYMYKHETMRHPNQPFTTICPIDCWYNFIVRSRQRQGIVSPSGATVYI</sequence>
<name>A0A0F8ZKC4_9ZZZZ</name>
<evidence type="ECO:0000313" key="1">
    <source>
        <dbReference type="EMBL" id="KKK94288.1"/>
    </source>
</evidence>
<comment type="caution">
    <text evidence="1">The sequence shown here is derived from an EMBL/GenBank/DDBJ whole genome shotgun (WGS) entry which is preliminary data.</text>
</comment>
<organism evidence="1">
    <name type="scientific">marine sediment metagenome</name>
    <dbReference type="NCBI Taxonomy" id="412755"/>
    <lineage>
        <taxon>unclassified sequences</taxon>
        <taxon>metagenomes</taxon>
        <taxon>ecological metagenomes</taxon>
    </lineage>
</organism>
<reference evidence="1" key="1">
    <citation type="journal article" date="2015" name="Nature">
        <title>Complex archaea that bridge the gap between prokaryotes and eukaryotes.</title>
        <authorList>
            <person name="Spang A."/>
            <person name="Saw J.H."/>
            <person name="Jorgensen S.L."/>
            <person name="Zaremba-Niedzwiedzka K."/>
            <person name="Martijn J."/>
            <person name="Lind A.E."/>
            <person name="van Eijk R."/>
            <person name="Schleper C."/>
            <person name="Guy L."/>
            <person name="Ettema T.J."/>
        </authorList>
    </citation>
    <scope>NUCLEOTIDE SEQUENCE</scope>
</reference>
<accession>A0A0F8ZKC4</accession>
<protein>
    <submittedName>
        <fullName evidence="1">Uncharacterized protein</fullName>
    </submittedName>
</protein>
<proteinExistence type="predicted"/>
<feature type="non-terminal residue" evidence="1">
    <location>
        <position position="1"/>
    </location>
</feature>
<dbReference type="AlphaFoldDB" id="A0A0F8ZKC4"/>
<dbReference type="EMBL" id="LAZR01047410">
    <property type="protein sequence ID" value="KKK94288.1"/>
    <property type="molecule type" value="Genomic_DNA"/>
</dbReference>